<dbReference type="GO" id="GO:0009451">
    <property type="term" value="P:RNA modification"/>
    <property type="evidence" value="ECO:0007669"/>
    <property type="project" value="UniProtKB-ARBA"/>
</dbReference>
<organism evidence="3 4">
    <name type="scientific">Eruca vesicaria subsp. sativa</name>
    <name type="common">Garden rocket</name>
    <name type="synonym">Eruca sativa</name>
    <dbReference type="NCBI Taxonomy" id="29727"/>
    <lineage>
        <taxon>Eukaryota</taxon>
        <taxon>Viridiplantae</taxon>
        <taxon>Streptophyta</taxon>
        <taxon>Embryophyta</taxon>
        <taxon>Tracheophyta</taxon>
        <taxon>Spermatophyta</taxon>
        <taxon>Magnoliopsida</taxon>
        <taxon>eudicotyledons</taxon>
        <taxon>Gunneridae</taxon>
        <taxon>Pentapetalae</taxon>
        <taxon>rosids</taxon>
        <taxon>malvids</taxon>
        <taxon>Brassicales</taxon>
        <taxon>Brassicaceae</taxon>
        <taxon>Brassiceae</taxon>
        <taxon>Eruca</taxon>
    </lineage>
</organism>
<evidence type="ECO:0000313" key="3">
    <source>
        <dbReference type="EMBL" id="CAH8359742.1"/>
    </source>
</evidence>
<evidence type="ECO:0000313" key="4">
    <source>
        <dbReference type="Proteomes" id="UP001642260"/>
    </source>
</evidence>
<dbReference type="AlphaFoldDB" id="A0ABC8KP26"/>
<dbReference type="InterPro" id="IPR011990">
    <property type="entry name" value="TPR-like_helical_dom_sf"/>
</dbReference>
<sequence length="137" mass="15860">MQVRKPRETVCVDPWQRRDNGFISNLQLNNSLMNLYARHGDLIRARNLFDRMPKRDVGSWTAMISGYSRSGYHLSALLLFKQMRGEPVRANDFTYGSVLKSCKDLGCLKEGMQIWLCGEREICRELSFEECIAFSLC</sequence>
<dbReference type="Proteomes" id="UP001642260">
    <property type="component" value="Unassembled WGS sequence"/>
</dbReference>
<evidence type="ECO:0000256" key="1">
    <source>
        <dbReference type="ARBA" id="ARBA00022737"/>
    </source>
</evidence>
<proteinExistence type="predicted"/>
<dbReference type="FunFam" id="1.25.40.10:FF:000381">
    <property type="entry name" value="Pentatricopeptide repeat-containing protein"/>
    <property type="match status" value="1"/>
</dbReference>
<dbReference type="PANTHER" id="PTHR47926">
    <property type="entry name" value="PENTATRICOPEPTIDE REPEAT-CONTAINING PROTEIN"/>
    <property type="match status" value="1"/>
</dbReference>
<dbReference type="PROSITE" id="PS51375">
    <property type="entry name" value="PPR"/>
    <property type="match status" value="2"/>
</dbReference>
<accession>A0ABC8KP26</accession>
<dbReference type="InterPro" id="IPR046960">
    <property type="entry name" value="PPR_At4g14850-like_plant"/>
</dbReference>
<dbReference type="EMBL" id="CAKOAT010272155">
    <property type="protein sequence ID" value="CAH8359742.1"/>
    <property type="molecule type" value="Genomic_DNA"/>
</dbReference>
<dbReference type="PANTHER" id="PTHR47926:SF347">
    <property type="entry name" value="PENTATRICOPEPTIDE REPEAT-CONTAINING PROTEIN"/>
    <property type="match status" value="1"/>
</dbReference>
<feature type="repeat" description="PPR" evidence="2">
    <location>
        <begin position="25"/>
        <end position="55"/>
    </location>
</feature>
<reference evidence="3 4" key="1">
    <citation type="submission" date="2022-03" db="EMBL/GenBank/DDBJ databases">
        <authorList>
            <person name="Macdonald S."/>
            <person name="Ahmed S."/>
            <person name="Newling K."/>
        </authorList>
    </citation>
    <scope>NUCLEOTIDE SEQUENCE [LARGE SCALE GENOMIC DNA]</scope>
</reference>
<dbReference type="InterPro" id="IPR002885">
    <property type="entry name" value="PPR_rpt"/>
</dbReference>
<dbReference type="Pfam" id="PF13041">
    <property type="entry name" value="PPR_2"/>
    <property type="match status" value="1"/>
</dbReference>
<evidence type="ECO:0000256" key="2">
    <source>
        <dbReference type="PROSITE-ProRule" id="PRU00708"/>
    </source>
</evidence>
<gene>
    <name evidence="3" type="ORF">ERUC_LOCUS25498</name>
</gene>
<keyword evidence="1" id="KW-0677">Repeat</keyword>
<dbReference type="NCBIfam" id="TIGR00756">
    <property type="entry name" value="PPR"/>
    <property type="match status" value="2"/>
</dbReference>
<comment type="caution">
    <text evidence="3">The sequence shown here is derived from an EMBL/GenBank/DDBJ whole genome shotgun (WGS) entry which is preliminary data.</text>
</comment>
<name>A0ABC8KP26_ERUVS</name>
<evidence type="ECO:0008006" key="5">
    <source>
        <dbReference type="Google" id="ProtNLM"/>
    </source>
</evidence>
<keyword evidence="4" id="KW-1185">Reference proteome</keyword>
<protein>
    <recommendedName>
        <fullName evidence="5">Pentatricopeptide repeat-containing protein</fullName>
    </recommendedName>
</protein>
<feature type="repeat" description="PPR" evidence="2">
    <location>
        <begin position="56"/>
        <end position="90"/>
    </location>
</feature>
<dbReference type="Gene3D" id="1.25.40.10">
    <property type="entry name" value="Tetratricopeptide repeat domain"/>
    <property type="match status" value="1"/>
</dbReference>